<protein>
    <recommendedName>
        <fullName evidence="11">Cell division control protein 50</fullName>
    </recommendedName>
</protein>
<keyword evidence="5 6" id="KW-0472">Membrane</keyword>
<evidence type="ECO:0000256" key="2">
    <source>
        <dbReference type="ARBA" id="ARBA00009457"/>
    </source>
</evidence>
<dbReference type="GeneID" id="11496155"/>
<dbReference type="GO" id="GO:0005886">
    <property type="term" value="C:plasma membrane"/>
    <property type="evidence" value="ECO:0007669"/>
    <property type="project" value="TreeGrafter"/>
</dbReference>
<dbReference type="GO" id="GO:0006886">
    <property type="term" value="P:intracellular protein transport"/>
    <property type="evidence" value="ECO:0007669"/>
    <property type="project" value="EnsemblFungi"/>
</dbReference>
<evidence type="ECO:0000256" key="5">
    <source>
        <dbReference type="ARBA" id="ARBA00023136"/>
    </source>
</evidence>
<reference evidence="9 10" key="1">
    <citation type="journal article" date="2011" name="Proc. Natl. Acad. Sci. U.S.A.">
        <title>Evolutionary erosion of yeast sex chromosomes by mating-type switching accidents.</title>
        <authorList>
            <person name="Gordon J.L."/>
            <person name="Armisen D."/>
            <person name="Proux-Wera E."/>
            <person name="Oheigeartaigh S.S."/>
            <person name="Byrne K.P."/>
            <person name="Wolfe K.H."/>
        </authorList>
    </citation>
    <scope>NUCLEOTIDE SEQUENCE [LARGE SCALE GENOMIC DNA]</scope>
    <source>
        <strain evidence="10">ATCC 10597 / BCRC 20456 / CBS 421 / NBRC 0211 / NRRL Y-12639</strain>
    </source>
</reference>
<dbReference type="GO" id="GO:0005829">
    <property type="term" value="C:cytosol"/>
    <property type="evidence" value="ECO:0007669"/>
    <property type="project" value="GOC"/>
</dbReference>
<organism evidence="9 10">
    <name type="scientific">Naumovozyma dairenensis (strain ATCC 10597 / BCRC 20456 / CBS 421 / NBRC 0211 / NRRL Y-12639)</name>
    <name type="common">Saccharomyces dairenensis</name>
    <dbReference type="NCBI Taxonomy" id="1071378"/>
    <lineage>
        <taxon>Eukaryota</taxon>
        <taxon>Fungi</taxon>
        <taxon>Dikarya</taxon>
        <taxon>Ascomycota</taxon>
        <taxon>Saccharomycotina</taxon>
        <taxon>Saccharomycetes</taxon>
        <taxon>Saccharomycetales</taxon>
        <taxon>Saccharomycetaceae</taxon>
        <taxon>Naumovozyma</taxon>
    </lineage>
</organism>
<evidence type="ECO:0000256" key="7">
    <source>
        <dbReference type="SAM" id="MobiDB-lite"/>
    </source>
</evidence>
<dbReference type="GO" id="GO:0005802">
    <property type="term" value="C:trans-Golgi network"/>
    <property type="evidence" value="ECO:0007669"/>
    <property type="project" value="EnsemblFungi"/>
</dbReference>
<comment type="subcellular location">
    <subcellularLocation>
        <location evidence="1">Membrane</location>
        <topology evidence="1">Multi-pass membrane protein</topology>
    </subcellularLocation>
</comment>
<dbReference type="eggNOG" id="KOG2952">
    <property type="taxonomic scope" value="Eukaryota"/>
</dbReference>
<dbReference type="GO" id="GO:0031902">
    <property type="term" value="C:late endosome membrane"/>
    <property type="evidence" value="ECO:0007669"/>
    <property type="project" value="EnsemblFungi"/>
</dbReference>
<comment type="similarity">
    <text evidence="2 6">Belongs to the CDC50/LEM3 family.</text>
</comment>
<dbReference type="EMBL" id="HE580275">
    <property type="protein sequence ID" value="CCD26597.1"/>
    <property type="molecule type" value="Genomic_DNA"/>
</dbReference>
<keyword evidence="10" id="KW-1185">Reference proteome</keyword>
<dbReference type="PANTHER" id="PTHR10926:SF0">
    <property type="entry name" value="CDC50, ISOFORM A"/>
    <property type="match status" value="1"/>
</dbReference>
<keyword evidence="3 8" id="KW-0812">Transmembrane</keyword>
<dbReference type="GO" id="GO:0042147">
    <property type="term" value="P:retrograde transport, endosome to Golgi"/>
    <property type="evidence" value="ECO:0007669"/>
    <property type="project" value="EnsemblFungi"/>
</dbReference>
<dbReference type="HOGENOM" id="CLU_025025_0_1_1"/>
<dbReference type="OrthoDB" id="340608at2759"/>
<dbReference type="PANTHER" id="PTHR10926">
    <property type="entry name" value="CELL CYCLE CONTROL PROTEIN 50"/>
    <property type="match status" value="1"/>
</dbReference>
<name>G0WFN6_NAUDC</name>
<gene>
    <name evidence="9" type="primary">NDAI0I00280</name>
    <name evidence="9" type="ordered locus">NDAI_0I00280</name>
</gene>
<dbReference type="GO" id="GO:1990530">
    <property type="term" value="C:Cdc50p-Drs2p complex"/>
    <property type="evidence" value="ECO:0007669"/>
    <property type="project" value="EnsemblFungi"/>
</dbReference>
<keyword evidence="4 8" id="KW-1133">Transmembrane helix</keyword>
<evidence type="ECO:0000256" key="3">
    <source>
        <dbReference type="ARBA" id="ARBA00022692"/>
    </source>
</evidence>
<feature type="region of interest" description="Disordered" evidence="7">
    <location>
        <begin position="1"/>
        <end position="27"/>
    </location>
</feature>
<dbReference type="GO" id="GO:0015247">
    <property type="term" value="F:aminophospholipid flippase activity"/>
    <property type="evidence" value="ECO:0007669"/>
    <property type="project" value="EnsemblFungi"/>
</dbReference>
<dbReference type="GO" id="GO:0051666">
    <property type="term" value="P:actin cortical patch localization"/>
    <property type="evidence" value="ECO:0007669"/>
    <property type="project" value="EnsemblFungi"/>
</dbReference>
<accession>G0WFN6</accession>
<dbReference type="KEGG" id="ndi:NDAI_0I00280"/>
<sequence length="408" mass="47251">MFLFRKRSMPETQDDDISLNNKSRRPPNTAFRQQRLKSWQPILSPRSVLPLLICIVCVFLPIGIGLIITAYGVQDLSIDYSKCDVLAPRSDEFEEIPSKYIRHHFKKRLHSKPSWRLVQNENDEEEIVCQLQFEIPNKINKSIYVYYKLSNFYQNHRSYVESFDHNQLKGKVVKLDKLNTACRPLRTYHRGEEDEKIVYPCGLIANSMFNDTFSNKFVNIDSDDDGVEDYLLTNKKISWSIDRHHRFKRTHYNVSDIVPPPNWMKKFPDGYSEDNLPNLEEWEELQVWMRTAAFPKFYKLALKNETSALKAGNYTIDIGLNYPVSIFGGSKSFIISTSVGIGGRNVSLGVVFLIVTCVGGLFAMIFLVTLCLQPRTMGDHSYLNFDEEEDNSNENRIKDATTSLREIL</sequence>
<dbReference type="STRING" id="1071378.G0WFN6"/>
<dbReference type="RefSeq" id="XP_003671840.1">
    <property type="nucleotide sequence ID" value="XM_003671792.1"/>
</dbReference>
<evidence type="ECO:0000313" key="9">
    <source>
        <dbReference type="EMBL" id="CCD26597.1"/>
    </source>
</evidence>
<dbReference type="Pfam" id="PF03381">
    <property type="entry name" value="CDC50"/>
    <property type="match status" value="1"/>
</dbReference>
<dbReference type="OMA" id="TWNNDQP"/>
<feature type="transmembrane region" description="Helical" evidence="8">
    <location>
        <begin position="48"/>
        <end position="73"/>
    </location>
</feature>
<dbReference type="GO" id="GO:0005783">
    <property type="term" value="C:endoplasmic reticulum"/>
    <property type="evidence" value="ECO:0007669"/>
    <property type="project" value="TreeGrafter"/>
</dbReference>
<dbReference type="AlphaFoldDB" id="G0WFN6"/>
<evidence type="ECO:0000256" key="6">
    <source>
        <dbReference type="PIRNR" id="PIRNR015840"/>
    </source>
</evidence>
<evidence type="ECO:0000313" key="10">
    <source>
        <dbReference type="Proteomes" id="UP000000689"/>
    </source>
</evidence>
<feature type="transmembrane region" description="Helical" evidence="8">
    <location>
        <begin position="346"/>
        <end position="372"/>
    </location>
</feature>
<dbReference type="GO" id="GO:0006897">
    <property type="term" value="P:endocytosis"/>
    <property type="evidence" value="ECO:0007669"/>
    <property type="project" value="EnsemblFungi"/>
</dbReference>
<evidence type="ECO:0000256" key="4">
    <source>
        <dbReference type="ARBA" id="ARBA00022989"/>
    </source>
</evidence>
<dbReference type="Proteomes" id="UP000000689">
    <property type="component" value="Chromosome 9"/>
</dbReference>
<dbReference type="InterPro" id="IPR005045">
    <property type="entry name" value="CDC50/LEM3_fam"/>
</dbReference>
<dbReference type="PIRSF" id="PIRSF015840">
    <property type="entry name" value="DUF284_TM_euk"/>
    <property type="match status" value="1"/>
</dbReference>
<proteinExistence type="inferred from homology"/>
<evidence type="ECO:0000256" key="1">
    <source>
        <dbReference type="ARBA" id="ARBA00004141"/>
    </source>
</evidence>
<evidence type="ECO:0000256" key="8">
    <source>
        <dbReference type="SAM" id="Phobius"/>
    </source>
</evidence>
<evidence type="ECO:0008006" key="11">
    <source>
        <dbReference type="Google" id="ProtNLM"/>
    </source>
</evidence>